<evidence type="ECO:0000256" key="1">
    <source>
        <dbReference type="SAM" id="MobiDB-lite"/>
    </source>
</evidence>
<organism evidence="3 4">
    <name type="scientific">Aspergillus sclerotioniger CBS 115572</name>
    <dbReference type="NCBI Taxonomy" id="1450535"/>
    <lineage>
        <taxon>Eukaryota</taxon>
        <taxon>Fungi</taxon>
        <taxon>Dikarya</taxon>
        <taxon>Ascomycota</taxon>
        <taxon>Pezizomycotina</taxon>
        <taxon>Eurotiomycetes</taxon>
        <taxon>Eurotiomycetidae</taxon>
        <taxon>Eurotiales</taxon>
        <taxon>Aspergillaceae</taxon>
        <taxon>Aspergillus</taxon>
        <taxon>Aspergillus subgen. Circumdati</taxon>
    </lineage>
</organism>
<dbReference type="InterPro" id="IPR038872">
    <property type="entry name" value="Put_GTT3"/>
</dbReference>
<evidence type="ECO:0000313" key="3">
    <source>
        <dbReference type="EMBL" id="PWY96311.1"/>
    </source>
</evidence>
<dbReference type="PANTHER" id="PTHR41807:SF1">
    <property type="entry name" value="GLUTATHIONE TRANSFERASE 3"/>
    <property type="match status" value="1"/>
</dbReference>
<proteinExistence type="predicted"/>
<protein>
    <submittedName>
        <fullName evidence="3">Uncharacterized protein</fullName>
    </submittedName>
</protein>
<dbReference type="AlphaFoldDB" id="A0A317XDQ8"/>
<comment type="caution">
    <text evidence="3">The sequence shown here is derived from an EMBL/GenBank/DDBJ whole genome shotgun (WGS) entry which is preliminary data.</text>
</comment>
<feature type="compositionally biased region" description="Low complexity" evidence="1">
    <location>
        <begin position="80"/>
        <end position="90"/>
    </location>
</feature>
<name>A0A317XDQ8_9EURO</name>
<dbReference type="OrthoDB" id="4034134at2759"/>
<feature type="transmembrane region" description="Helical" evidence="2">
    <location>
        <begin position="240"/>
        <end position="262"/>
    </location>
</feature>
<feature type="transmembrane region" description="Helical" evidence="2">
    <location>
        <begin position="188"/>
        <end position="210"/>
    </location>
</feature>
<keyword evidence="4" id="KW-1185">Reference proteome</keyword>
<evidence type="ECO:0000313" key="4">
    <source>
        <dbReference type="Proteomes" id="UP000246702"/>
    </source>
</evidence>
<dbReference type="Proteomes" id="UP000246702">
    <property type="component" value="Unassembled WGS sequence"/>
</dbReference>
<keyword evidence="2" id="KW-0812">Transmembrane</keyword>
<feature type="region of interest" description="Disordered" evidence="1">
    <location>
        <begin position="75"/>
        <end position="118"/>
    </location>
</feature>
<dbReference type="STRING" id="1450535.A0A317XDQ8"/>
<accession>A0A317XDQ8</accession>
<feature type="transmembrane region" description="Helical" evidence="2">
    <location>
        <begin position="282"/>
        <end position="304"/>
    </location>
</feature>
<dbReference type="RefSeq" id="XP_025473072.1">
    <property type="nucleotide sequence ID" value="XM_025610505.1"/>
</dbReference>
<keyword evidence="2" id="KW-0472">Membrane</keyword>
<evidence type="ECO:0000256" key="2">
    <source>
        <dbReference type="SAM" id="Phobius"/>
    </source>
</evidence>
<gene>
    <name evidence="3" type="ORF">BO94DRAFT_529700</name>
</gene>
<sequence length="352" mass="38698">MSNGLSYLQKMRKPQLAEWAEITDLQNYGDYTKPDLAAALDQHLQANQSIFNSDARLADYYKKLLQSPRIYSPTKRIPKVEASPSPSEAPRSVRRRATKAKLEERTPSEESELPQTPGQALVSIQPPTIASPAIASLVQELPPSPAVVTDAIDRQTAAWGKKLSDAWTGTGVQERTDSLRSNLSSVKAFGALLLALEAIGLFQTTVPWNYVATLKLPQSLQIADYQVWIPDLFVLLEGHFWAAVTLWLLTSLVLPLTTAYFFNISLQAAQPGSPTFSARSPFAHTSFDPLSFYISKAVIAYIVYVEQFSFWSLYQGLTIERLEASLPGGVYGAVAGCAIGVIGTLYEAILRK</sequence>
<dbReference type="PANTHER" id="PTHR41807">
    <property type="entry name" value="GLUTATHIONE TRANSFERASE 3"/>
    <property type="match status" value="1"/>
</dbReference>
<dbReference type="EMBL" id="MSFK01000001">
    <property type="protein sequence ID" value="PWY96311.1"/>
    <property type="molecule type" value="Genomic_DNA"/>
</dbReference>
<dbReference type="GeneID" id="37112648"/>
<dbReference type="GO" id="GO:0016020">
    <property type="term" value="C:membrane"/>
    <property type="evidence" value="ECO:0007669"/>
    <property type="project" value="TreeGrafter"/>
</dbReference>
<feature type="transmembrane region" description="Helical" evidence="2">
    <location>
        <begin position="324"/>
        <end position="346"/>
    </location>
</feature>
<keyword evidence="2" id="KW-1133">Transmembrane helix</keyword>
<reference evidence="3 4" key="1">
    <citation type="submission" date="2016-12" db="EMBL/GenBank/DDBJ databases">
        <title>The genomes of Aspergillus section Nigri reveals drivers in fungal speciation.</title>
        <authorList>
            <consortium name="DOE Joint Genome Institute"/>
            <person name="Vesth T.C."/>
            <person name="Nybo J."/>
            <person name="Theobald S."/>
            <person name="Brandl J."/>
            <person name="Frisvad J.C."/>
            <person name="Nielsen K.F."/>
            <person name="Lyhne E.K."/>
            <person name="Kogle M.E."/>
            <person name="Kuo A."/>
            <person name="Riley R."/>
            <person name="Clum A."/>
            <person name="Nolan M."/>
            <person name="Lipzen A."/>
            <person name="Salamov A."/>
            <person name="Henrissat B."/>
            <person name="Wiebenga A."/>
            <person name="De Vries R.P."/>
            <person name="Grigoriev I.V."/>
            <person name="Mortensen U.H."/>
            <person name="Andersen M.R."/>
            <person name="Baker S.E."/>
        </authorList>
    </citation>
    <scope>NUCLEOTIDE SEQUENCE [LARGE SCALE GENOMIC DNA]</scope>
    <source>
        <strain evidence="3 4">CBS 115572</strain>
    </source>
</reference>